<dbReference type="RefSeq" id="WP_104302169.1">
    <property type="nucleotide sequence ID" value="NZ_PSNX01000006.1"/>
</dbReference>
<protein>
    <submittedName>
        <fullName evidence="2">Uncharacterized protein</fullName>
    </submittedName>
</protein>
<dbReference type="AlphaFoldDB" id="A0A2S5SUZ3"/>
<name>A0A2S5SUZ3_9BURK</name>
<keyword evidence="3" id="KW-1185">Reference proteome</keyword>
<evidence type="ECO:0000313" key="3">
    <source>
        <dbReference type="Proteomes" id="UP000238605"/>
    </source>
</evidence>
<feature type="region of interest" description="Disordered" evidence="1">
    <location>
        <begin position="1"/>
        <end position="20"/>
    </location>
</feature>
<dbReference type="OrthoDB" id="8912041at2"/>
<proteinExistence type="predicted"/>
<accession>A0A2S5SUZ3</accession>
<organism evidence="2 3">
    <name type="scientific">Caldimonas caldifontis</name>
    <dbReference type="NCBI Taxonomy" id="1452508"/>
    <lineage>
        <taxon>Bacteria</taxon>
        <taxon>Pseudomonadati</taxon>
        <taxon>Pseudomonadota</taxon>
        <taxon>Betaproteobacteria</taxon>
        <taxon>Burkholderiales</taxon>
        <taxon>Sphaerotilaceae</taxon>
        <taxon>Caldimonas</taxon>
    </lineage>
</organism>
<evidence type="ECO:0000313" key="2">
    <source>
        <dbReference type="EMBL" id="PPE66553.1"/>
    </source>
</evidence>
<reference evidence="2 3" key="1">
    <citation type="submission" date="2018-02" db="EMBL/GenBank/DDBJ databases">
        <title>Reclassifiation of [Polyangium] brachysporum DSM 7029 as Guopingzhaonella breviflexa gen. nov., sp. nov., a member of the family Comamonadaceae.</title>
        <authorList>
            <person name="Tang B."/>
        </authorList>
    </citation>
    <scope>NUCLEOTIDE SEQUENCE [LARGE SCALE GENOMIC DNA]</scope>
    <source>
        <strain evidence="2 3">BCRC 80649</strain>
    </source>
</reference>
<comment type="caution">
    <text evidence="2">The sequence shown here is derived from an EMBL/GenBank/DDBJ whole genome shotgun (WGS) entry which is preliminary data.</text>
</comment>
<dbReference type="Proteomes" id="UP000238605">
    <property type="component" value="Unassembled WGS sequence"/>
</dbReference>
<dbReference type="EMBL" id="PSNX01000006">
    <property type="protein sequence ID" value="PPE66553.1"/>
    <property type="molecule type" value="Genomic_DNA"/>
</dbReference>
<evidence type="ECO:0000256" key="1">
    <source>
        <dbReference type="SAM" id="MobiDB-lite"/>
    </source>
</evidence>
<gene>
    <name evidence="2" type="ORF">C1704_07740</name>
</gene>
<sequence length="75" mass="8025">MHELEPVSLSPAADRPRHAHQEVVDLLAAALLRLRGRHQPPSESSIAADSDAVGLGFVGQERVNANPDNNNGVRP</sequence>